<protein>
    <recommendedName>
        <fullName evidence="1">DUF4767 domain-containing protein</fullName>
    </recommendedName>
</protein>
<proteinExistence type="predicted"/>
<accession>A0A430AHG4</accession>
<gene>
    <name evidence="2" type="ORF">CBF30_08665</name>
</gene>
<dbReference type="AlphaFoldDB" id="A0A430AHG4"/>
<evidence type="ECO:0000259" key="1">
    <source>
        <dbReference type="Pfam" id="PF15983"/>
    </source>
</evidence>
<dbReference type="InterPro" id="IPR031927">
    <property type="entry name" value="DUF4767"/>
</dbReference>
<dbReference type="Proteomes" id="UP000288669">
    <property type="component" value="Unassembled WGS sequence"/>
</dbReference>
<keyword evidence="3" id="KW-1185">Reference proteome</keyword>
<name>A0A430AHG4_9ENTE</name>
<evidence type="ECO:0000313" key="2">
    <source>
        <dbReference type="EMBL" id="RSU07313.1"/>
    </source>
</evidence>
<evidence type="ECO:0000313" key="3">
    <source>
        <dbReference type="Proteomes" id="UP000288669"/>
    </source>
</evidence>
<dbReference type="Pfam" id="PF15983">
    <property type="entry name" value="DUF4767"/>
    <property type="match status" value="1"/>
</dbReference>
<feature type="domain" description="DUF4767" evidence="1">
    <location>
        <begin position="18"/>
        <end position="104"/>
    </location>
</feature>
<sequence>MCKYPLEMSKGRCIFLEWQVVIGNTPIVLNWSKSGEEESGYSLVAVYSDAEAQDHLSKHVYFFTINSGVPKVLITSQNQGNPNNYLYFKETENKGLRDVVNNIVNSDVSVDNVKSKATIDG</sequence>
<dbReference type="RefSeq" id="WP_281273609.1">
    <property type="nucleotide sequence ID" value="NZ_JBHLWU010000002.1"/>
</dbReference>
<organism evidence="2 3">
    <name type="scientific">Vagococcus entomophilus</name>
    <dbReference type="NCBI Taxonomy" id="1160095"/>
    <lineage>
        <taxon>Bacteria</taxon>
        <taxon>Bacillati</taxon>
        <taxon>Bacillota</taxon>
        <taxon>Bacilli</taxon>
        <taxon>Lactobacillales</taxon>
        <taxon>Enterococcaceae</taxon>
        <taxon>Vagococcus</taxon>
    </lineage>
</organism>
<comment type="caution">
    <text evidence="2">The sequence shown here is derived from an EMBL/GenBank/DDBJ whole genome shotgun (WGS) entry which is preliminary data.</text>
</comment>
<reference evidence="2 3" key="1">
    <citation type="submission" date="2017-05" db="EMBL/GenBank/DDBJ databases">
        <title>Vagococcus spp. assemblies.</title>
        <authorList>
            <person name="Gulvik C.A."/>
        </authorList>
    </citation>
    <scope>NUCLEOTIDE SEQUENCE [LARGE SCALE GENOMIC DNA]</scope>
    <source>
        <strain evidence="2 3">DSM 24756</strain>
    </source>
</reference>
<dbReference type="EMBL" id="NGJZ01000002">
    <property type="protein sequence ID" value="RSU07313.1"/>
    <property type="molecule type" value="Genomic_DNA"/>
</dbReference>